<reference evidence="2 3" key="1">
    <citation type="journal article" date="2014" name="FEMS Microbiol. Lett.">
        <title>Draft genome sequences of three Holospora species (Holospora obtusa, Holospora undulata, and Holospora elegans), endonuclear symbiotic bacteria of the ciliate Paramecium caudatum.</title>
        <authorList>
            <person name="Dohra H."/>
            <person name="Tanaka K."/>
            <person name="Suzuki T."/>
            <person name="Fujishima M."/>
            <person name="Suzuki H."/>
        </authorList>
    </citation>
    <scope>NUCLEOTIDE SEQUENCE [LARGE SCALE GENOMIC DNA]</scope>
    <source>
        <strain evidence="2 3">E1</strain>
    </source>
</reference>
<protein>
    <submittedName>
        <fullName evidence="2">Uncharacterized protein</fullName>
    </submittedName>
</protein>
<name>A0A023DYT2_9PROT</name>
<proteinExistence type="predicted"/>
<dbReference type="EMBL" id="BAUP01000067">
    <property type="protein sequence ID" value="GAJ46165.1"/>
    <property type="molecule type" value="Genomic_DNA"/>
</dbReference>
<keyword evidence="3" id="KW-1185">Reference proteome</keyword>
<keyword evidence="1" id="KW-1133">Transmembrane helix</keyword>
<evidence type="ECO:0000256" key="1">
    <source>
        <dbReference type="SAM" id="Phobius"/>
    </source>
</evidence>
<accession>A0A023DYT2</accession>
<sequence>MIEQPKSLILESFFENVDRFSAWKDSRLFLWLIPREYKYYRKFSLNYNHFILMCAIIIFFIFSEDLLSFVEFQRSNQESLFVENHIDNQNLDHIFRR</sequence>
<comment type="caution">
    <text evidence="2">The sequence shown here is derived from an EMBL/GenBank/DDBJ whole genome shotgun (WGS) entry which is preliminary data.</text>
</comment>
<dbReference type="Proteomes" id="UP000024842">
    <property type="component" value="Unassembled WGS sequence"/>
</dbReference>
<organism evidence="2 3">
    <name type="scientific">Holospora elegans E1</name>
    <dbReference type="NCBI Taxonomy" id="1427503"/>
    <lineage>
        <taxon>Bacteria</taxon>
        <taxon>Pseudomonadati</taxon>
        <taxon>Pseudomonadota</taxon>
        <taxon>Alphaproteobacteria</taxon>
        <taxon>Holosporales</taxon>
        <taxon>Holosporaceae</taxon>
        <taxon>Holospora</taxon>
    </lineage>
</organism>
<keyword evidence="1" id="KW-0812">Transmembrane</keyword>
<dbReference type="AlphaFoldDB" id="A0A023DYT2"/>
<feature type="transmembrane region" description="Helical" evidence="1">
    <location>
        <begin position="45"/>
        <end position="62"/>
    </location>
</feature>
<gene>
    <name evidence="2" type="ORF">HE1_00490</name>
</gene>
<evidence type="ECO:0000313" key="3">
    <source>
        <dbReference type="Proteomes" id="UP000024842"/>
    </source>
</evidence>
<keyword evidence="1" id="KW-0472">Membrane</keyword>
<evidence type="ECO:0000313" key="2">
    <source>
        <dbReference type="EMBL" id="GAJ46165.1"/>
    </source>
</evidence>